<keyword evidence="3" id="KW-1185">Reference proteome</keyword>
<evidence type="ECO:0000313" key="2">
    <source>
        <dbReference type="EMBL" id="GGH10631.1"/>
    </source>
</evidence>
<dbReference type="RefSeq" id="WP_188516352.1">
    <property type="nucleotide sequence ID" value="NZ_BMES01000001.1"/>
</dbReference>
<reference evidence="2" key="1">
    <citation type="journal article" date="2014" name="Int. J. Syst. Evol. Microbiol.">
        <title>Complete genome sequence of Corynebacterium casei LMG S-19264T (=DSM 44701T), isolated from a smear-ripened cheese.</title>
        <authorList>
            <consortium name="US DOE Joint Genome Institute (JGI-PGF)"/>
            <person name="Walter F."/>
            <person name="Albersmeier A."/>
            <person name="Kalinowski J."/>
            <person name="Ruckert C."/>
        </authorList>
    </citation>
    <scope>NUCLEOTIDE SEQUENCE</scope>
    <source>
        <strain evidence="2">CGMCC 1.12214</strain>
    </source>
</reference>
<protein>
    <submittedName>
        <fullName evidence="2">Uncharacterized protein</fullName>
    </submittedName>
</protein>
<comment type="caution">
    <text evidence="2">The sequence shown here is derived from an EMBL/GenBank/DDBJ whole genome shotgun (WGS) entry which is preliminary data.</text>
</comment>
<keyword evidence="1" id="KW-0472">Membrane</keyword>
<sequence>MTVIPLFPTPRDEIVRLEEQIEALGEAVERSRKLITLSRAAAVLGAVSLVVVATGVAALNSSVTLFGIATLLGGMVLAGSSRSTLDEHVEALEKARQARDALIDEVAPVSVTLH</sequence>
<keyword evidence="1" id="KW-0812">Transmembrane</keyword>
<dbReference type="Proteomes" id="UP000603912">
    <property type="component" value="Unassembled WGS sequence"/>
</dbReference>
<proteinExistence type="predicted"/>
<evidence type="ECO:0000313" key="3">
    <source>
        <dbReference type="Proteomes" id="UP000603912"/>
    </source>
</evidence>
<dbReference type="AlphaFoldDB" id="A0A917MID6"/>
<keyword evidence="1" id="KW-1133">Transmembrane helix</keyword>
<feature type="transmembrane region" description="Helical" evidence="1">
    <location>
        <begin position="40"/>
        <end position="59"/>
    </location>
</feature>
<dbReference type="EMBL" id="BMES01000001">
    <property type="protein sequence ID" value="GGH10631.1"/>
    <property type="molecule type" value="Genomic_DNA"/>
</dbReference>
<evidence type="ECO:0000256" key="1">
    <source>
        <dbReference type="SAM" id="Phobius"/>
    </source>
</evidence>
<accession>A0A917MID6</accession>
<name>A0A917MID6_9HYPH</name>
<gene>
    <name evidence="2" type="ORF">GCM10007036_07270</name>
</gene>
<reference evidence="2" key="2">
    <citation type="submission" date="2020-09" db="EMBL/GenBank/DDBJ databases">
        <authorList>
            <person name="Sun Q."/>
            <person name="Zhou Y."/>
        </authorList>
    </citation>
    <scope>NUCLEOTIDE SEQUENCE</scope>
    <source>
        <strain evidence="2">CGMCC 1.12214</strain>
    </source>
</reference>
<feature type="transmembrane region" description="Helical" evidence="1">
    <location>
        <begin position="65"/>
        <end position="85"/>
    </location>
</feature>
<organism evidence="2 3">
    <name type="scientific">Alsobacter metallidurans</name>
    <dbReference type="NCBI Taxonomy" id="340221"/>
    <lineage>
        <taxon>Bacteria</taxon>
        <taxon>Pseudomonadati</taxon>
        <taxon>Pseudomonadota</taxon>
        <taxon>Alphaproteobacteria</taxon>
        <taxon>Hyphomicrobiales</taxon>
        <taxon>Alsobacteraceae</taxon>
        <taxon>Alsobacter</taxon>
    </lineage>
</organism>